<feature type="domain" description="Sushi" evidence="6">
    <location>
        <begin position="128"/>
        <end position="186"/>
    </location>
</feature>
<dbReference type="PANTHER" id="PTHR45785">
    <property type="entry name" value="COMPLEMENT FACTOR H-RELATED"/>
    <property type="match status" value="1"/>
</dbReference>
<dbReference type="EMBL" id="RJVU01053127">
    <property type="protein sequence ID" value="ROL40744.1"/>
    <property type="molecule type" value="Genomic_DNA"/>
</dbReference>
<dbReference type="PROSITE" id="PS50923">
    <property type="entry name" value="SUSHI"/>
    <property type="match status" value="3"/>
</dbReference>
<accession>A0A3N0Y3P2</accession>
<dbReference type="InterPro" id="IPR000436">
    <property type="entry name" value="Sushi_SCR_CCP_dom"/>
</dbReference>
<evidence type="ECO:0000256" key="3">
    <source>
        <dbReference type="ARBA" id="ARBA00022729"/>
    </source>
</evidence>
<evidence type="ECO:0000259" key="6">
    <source>
        <dbReference type="PROSITE" id="PS50923"/>
    </source>
</evidence>
<dbReference type="OrthoDB" id="10051774at2759"/>
<evidence type="ECO:0000256" key="1">
    <source>
        <dbReference type="ARBA" id="ARBA00004328"/>
    </source>
</evidence>
<reference evidence="7 8" key="1">
    <citation type="submission" date="2018-10" db="EMBL/GenBank/DDBJ databases">
        <title>Genome assembly for a Yunnan-Guizhou Plateau 3E fish, Anabarilius grahami (Regan), and its evolutionary and genetic applications.</title>
        <authorList>
            <person name="Jiang W."/>
        </authorList>
    </citation>
    <scope>NUCLEOTIDE SEQUENCE [LARGE SCALE GENOMIC DNA]</scope>
    <source>
        <strain evidence="7">AG-KIZ</strain>
        <tissue evidence="7">Muscle</tissue>
    </source>
</reference>
<evidence type="ECO:0000256" key="4">
    <source>
        <dbReference type="ARBA" id="ARBA00023157"/>
    </source>
</evidence>
<dbReference type="PANTHER" id="PTHR45785:SF2">
    <property type="entry name" value="COMPLEMENT FACTOR H-RELATED"/>
    <property type="match status" value="1"/>
</dbReference>
<dbReference type="InterPro" id="IPR035976">
    <property type="entry name" value="Sushi/SCR/CCP_sf"/>
</dbReference>
<dbReference type="InterPro" id="IPR051503">
    <property type="entry name" value="ComplSys_Reg/VirEntry_Med"/>
</dbReference>
<proteinExistence type="predicted"/>
<dbReference type="Pfam" id="PF00084">
    <property type="entry name" value="Sushi"/>
    <property type="match status" value="3"/>
</dbReference>
<keyword evidence="3" id="KW-0732">Signal</keyword>
<dbReference type="Gene3D" id="2.10.70.10">
    <property type="entry name" value="Complement Module, domain 1"/>
    <property type="match status" value="3"/>
</dbReference>
<name>A0A3N0Y3P2_ANAGA</name>
<feature type="non-terminal residue" evidence="7">
    <location>
        <position position="1"/>
    </location>
</feature>
<evidence type="ECO:0000313" key="7">
    <source>
        <dbReference type="EMBL" id="ROL40744.1"/>
    </source>
</evidence>
<evidence type="ECO:0000256" key="2">
    <source>
        <dbReference type="ARBA" id="ARBA00022659"/>
    </source>
</evidence>
<comment type="caution">
    <text evidence="5">Lacks conserved residue(s) required for the propagation of feature annotation.</text>
</comment>
<comment type="subcellular location">
    <subcellularLocation>
        <location evidence="1">Virion</location>
    </subcellularLocation>
</comment>
<protein>
    <submittedName>
        <fullName evidence="7">Complement factor H</fullName>
    </submittedName>
</protein>
<feature type="domain" description="Sushi" evidence="6">
    <location>
        <begin position="1"/>
        <end position="62"/>
    </location>
</feature>
<keyword evidence="8" id="KW-1185">Reference proteome</keyword>
<dbReference type="AlphaFoldDB" id="A0A3N0Y3P2"/>
<dbReference type="SMART" id="SM00032">
    <property type="entry name" value="CCP"/>
    <property type="match status" value="3"/>
</dbReference>
<keyword evidence="2 5" id="KW-0768">Sushi</keyword>
<organism evidence="7 8">
    <name type="scientific">Anabarilius grahami</name>
    <name type="common">Kanglang fish</name>
    <name type="synonym">Barilius grahami</name>
    <dbReference type="NCBI Taxonomy" id="495550"/>
    <lineage>
        <taxon>Eukaryota</taxon>
        <taxon>Metazoa</taxon>
        <taxon>Chordata</taxon>
        <taxon>Craniata</taxon>
        <taxon>Vertebrata</taxon>
        <taxon>Euteleostomi</taxon>
        <taxon>Actinopterygii</taxon>
        <taxon>Neopterygii</taxon>
        <taxon>Teleostei</taxon>
        <taxon>Ostariophysi</taxon>
        <taxon>Cypriniformes</taxon>
        <taxon>Xenocyprididae</taxon>
        <taxon>Xenocypridinae</taxon>
        <taxon>Xenocypridinae incertae sedis</taxon>
        <taxon>Anabarilius</taxon>
    </lineage>
</organism>
<dbReference type="Proteomes" id="UP000281406">
    <property type="component" value="Unassembled WGS sequence"/>
</dbReference>
<evidence type="ECO:0000313" key="8">
    <source>
        <dbReference type="Proteomes" id="UP000281406"/>
    </source>
</evidence>
<feature type="domain" description="Sushi" evidence="6">
    <location>
        <begin position="63"/>
        <end position="126"/>
    </location>
</feature>
<feature type="disulfide bond" evidence="5">
    <location>
        <begin position="130"/>
        <end position="173"/>
    </location>
</feature>
<dbReference type="SUPFAM" id="SSF57535">
    <property type="entry name" value="Complement control module/SCR domain"/>
    <property type="match status" value="3"/>
</dbReference>
<sequence length="204" mass="23144">VTCQLELTEAGAVRTIPEGKTIFKAGERVEIICSDKKQVFYKQEIFTCTDNGKWDYKPTCEDGTCQEQELKNVEILFGHPGITSPYKPGHILVFRCTNVNMRFYGQRAIECQPDGRWNYPYPQCGGIVQCSQPTTNLRFVTLSDEKTVFSNFEILTYKCNEPYNENSGGVLMCQNGKWNGTFFCKSESPQNLAFTFNYSAANPT</sequence>
<keyword evidence="4 5" id="KW-1015">Disulfide bond</keyword>
<gene>
    <name evidence="7" type="ORF">DPX16_9738</name>
</gene>
<evidence type="ECO:0000256" key="5">
    <source>
        <dbReference type="PROSITE-ProRule" id="PRU00302"/>
    </source>
</evidence>
<feature type="disulfide bond" evidence="5">
    <location>
        <begin position="33"/>
        <end position="60"/>
    </location>
</feature>
<comment type="caution">
    <text evidence="7">The sequence shown here is derived from an EMBL/GenBank/DDBJ whole genome shotgun (WGS) entry which is preliminary data.</text>
</comment>